<sequence>MNALLKASQSPSRFALYMRVSTGRQAEKDLSIPDQEFQLENGVSQQGGVVTQKFTDTGSGTTGNRPELQRILSLVQSGQADFEVLLVHSFSRFFRNVYEALGFIHKLREHRIEIASLTQPVPPGPAGDMIRLFFMTFDEYQSAETAKHVARAMGENARQGYWGGGRTPFGFKTVQAGIRGNTIKKKLDIEPSEAGMVRLMVDLYLKGDGISGPMGCKRIAAWLNEHGHRNRYGSSWANGKIHRILTDTVLVGIYRHGHTKKDKEPILVSVPAILPLEDFDAVQCSLRARNPKTTPPRVVTGPILLTGLAKCGCCGAGMTMRTGKGGQYRYYICGNKLSKGVSTCSSKAIPMEDLDSLITDHVVRELLAPERMRSLLDALLKRQSAKADRNDETLAKMREKRDKADLRLRRLLEAVANGAIPPDDPSLKTMTSEAAAERDLAQSCIDRAAAETAPKALITDARLDAFVDLMRRNITHGKIDFRRAYLRAIIRQVQILPEGIKIFGNKPDVERAVLQFGNGDVLVPSFVPGWRRESPLHCTEFRHSISRL</sequence>
<dbReference type="Pfam" id="PF07508">
    <property type="entry name" value="Recombinase"/>
    <property type="match status" value="1"/>
</dbReference>
<dbReference type="GO" id="GO:0000150">
    <property type="term" value="F:DNA strand exchange activity"/>
    <property type="evidence" value="ECO:0007669"/>
    <property type="project" value="InterPro"/>
</dbReference>
<dbReference type="OrthoDB" id="9791494at2"/>
<dbReference type="PROSITE" id="PS51737">
    <property type="entry name" value="RECOMBINASE_DNA_BIND"/>
    <property type="match status" value="1"/>
</dbReference>
<dbReference type="STRING" id="89524.SAMN05444370_1642"/>
<dbReference type="InterPro" id="IPR036162">
    <property type="entry name" value="Resolvase-like_N_sf"/>
</dbReference>
<protein>
    <submittedName>
        <fullName evidence="3">Site-specific DNA recombinase</fullName>
    </submittedName>
</protein>
<dbReference type="InterPro" id="IPR038109">
    <property type="entry name" value="DNA_bind_recomb_sf"/>
</dbReference>
<dbReference type="SUPFAM" id="SSF53041">
    <property type="entry name" value="Resolvase-like"/>
    <property type="match status" value="1"/>
</dbReference>
<evidence type="ECO:0000313" key="4">
    <source>
        <dbReference type="Proteomes" id="UP000198703"/>
    </source>
</evidence>
<dbReference type="Gene3D" id="3.90.1750.20">
    <property type="entry name" value="Putative Large Serine Recombinase, Chain B, Domain 2"/>
    <property type="match status" value="1"/>
</dbReference>
<dbReference type="AlphaFoldDB" id="A0A1H4GFE3"/>
<name>A0A1H4GFE3_9RHOB</name>
<dbReference type="Pfam" id="PF00239">
    <property type="entry name" value="Resolvase"/>
    <property type="match status" value="1"/>
</dbReference>
<dbReference type="EMBL" id="FNQM01000064">
    <property type="protein sequence ID" value="SEB08316.1"/>
    <property type="molecule type" value="Genomic_DNA"/>
</dbReference>
<dbReference type="Proteomes" id="UP000198703">
    <property type="component" value="Unassembled WGS sequence"/>
</dbReference>
<feature type="domain" description="Recombinase" evidence="2">
    <location>
        <begin position="168"/>
        <end position="292"/>
    </location>
</feature>
<gene>
    <name evidence="3" type="ORF">SAMN05444370_1642</name>
</gene>
<feature type="domain" description="Resolvase/invertase-type recombinase catalytic" evidence="1">
    <location>
        <begin position="13"/>
        <end position="163"/>
    </location>
</feature>
<proteinExistence type="predicted"/>
<dbReference type="InterPro" id="IPR025827">
    <property type="entry name" value="Zn_ribbon_recom_dom"/>
</dbReference>
<dbReference type="Gene3D" id="3.40.50.1390">
    <property type="entry name" value="Resolvase, N-terminal catalytic domain"/>
    <property type="match status" value="1"/>
</dbReference>
<organism evidence="3 4">
    <name type="scientific">Rubrimonas cliftonensis</name>
    <dbReference type="NCBI Taxonomy" id="89524"/>
    <lineage>
        <taxon>Bacteria</taxon>
        <taxon>Pseudomonadati</taxon>
        <taxon>Pseudomonadota</taxon>
        <taxon>Alphaproteobacteria</taxon>
        <taxon>Rhodobacterales</taxon>
        <taxon>Paracoccaceae</taxon>
        <taxon>Rubrimonas</taxon>
    </lineage>
</organism>
<dbReference type="GO" id="GO:0003677">
    <property type="term" value="F:DNA binding"/>
    <property type="evidence" value="ECO:0007669"/>
    <property type="project" value="InterPro"/>
</dbReference>
<dbReference type="PANTHER" id="PTHR30461:SF23">
    <property type="entry name" value="DNA RECOMBINASE-RELATED"/>
    <property type="match status" value="1"/>
</dbReference>
<dbReference type="SMART" id="SM00857">
    <property type="entry name" value="Resolvase"/>
    <property type="match status" value="1"/>
</dbReference>
<dbReference type="CDD" id="cd00338">
    <property type="entry name" value="Ser_Recombinase"/>
    <property type="match status" value="1"/>
</dbReference>
<dbReference type="PANTHER" id="PTHR30461">
    <property type="entry name" value="DNA-INVERTASE FROM LAMBDOID PROPHAGE"/>
    <property type="match status" value="1"/>
</dbReference>
<evidence type="ECO:0000259" key="1">
    <source>
        <dbReference type="PROSITE" id="PS51736"/>
    </source>
</evidence>
<dbReference type="InterPro" id="IPR011109">
    <property type="entry name" value="DNA_bind_recombinase_dom"/>
</dbReference>
<evidence type="ECO:0000259" key="2">
    <source>
        <dbReference type="PROSITE" id="PS51737"/>
    </source>
</evidence>
<evidence type="ECO:0000313" key="3">
    <source>
        <dbReference type="EMBL" id="SEB08316.1"/>
    </source>
</evidence>
<dbReference type="InterPro" id="IPR006119">
    <property type="entry name" value="Resolv_N"/>
</dbReference>
<dbReference type="InterPro" id="IPR050639">
    <property type="entry name" value="SSR_resolvase"/>
</dbReference>
<dbReference type="Pfam" id="PF13408">
    <property type="entry name" value="Zn_ribbon_recom"/>
    <property type="match status" value="1"/>
</dbReference>
<dbReference type="PROSITE" id="PS51736">
    <property type="entry name" value="RECOMBINASES_3"/>
    <property type="match status" value="1"/>
</dbReference>
<keyword evidence="4" id="KW-1185">Reference proteome</keyword>
<accession>A0A1H4GFE3</accession>
<reference evidence="3 4" key="1">
    <citation type="submission" date="2016-10" db="EMBL/GenBank/DDBJ databases">
        <authorList>
            <person name="de Groot N.N."/>
        </authorList>
    </citation>
    <scope>NUCLEOTIDE SEQUENCE [LARGE SCALE GENOMIC DNA]</scope>
    <source>
        <strain evidence="3 4">DSM 15345</strain>
    </source>
</reference>
<dbReference type="RefSeq" id="WP_093257111.1">
    <property type="nucleotide sequence ID" value="NZ_FNQM01000064.1"/>
</dbReference>